<name>A0A6A3SVJ7_9STRA</name>
<feature type="compositionally biased region" description="Low complexity" evidence="1">
    <location>
        <begin position="125"/>
        <end position="145"/>
    </location>
</feature>
<feature type="compositionally biased region" description="Low complexity" evidence="1">
    <location>
        <begin position="61"/>
        <end position="74"/>
    </location>
</feature>
<feature type="compositionally biased region" description="Polar residues" evidence="1">
    <location>
        <begin position="96"/>
        <end position="105"/>
    </location>
</feature>
<sequence>MTPFAANPASSDDDQRDTPSTVEDPPADTPAADPSDSSDSTTVANRPATASPGSSRNAHRPLPASAGPALSAASQDDPVALGDAAASPTRGRLSVTDISSSTTTHCPPHRSPTWLAASVLAPAPSSRPAYSALSLPRSRASAPLAGPLRSGANPAPVPRCLTEPGAL</sequence>
<dbReference type="EMBL" id="QXGF01000097">
    <property type="protein sequence ID" value="KAE8946971.1"/>
    <property type="molecule type" value="Genomic_DNA"/>
</dbReference>
<feature type="region of interest" description="Disordered" evidence="1">
    <location>
        <begin position="1"/>
        <end position="112"/>
    </location>
</feature>
<evidence type="ECO:0000313" key="6">
    <source>
        <dbReference type="Proteomes" id="UP000429523"/>
    </source>
</evidence>
<feature type="region of interest" description="Disordered" evidence="1">
    <location>
        <begin position="125"/>
        <end position="167"/>
    </location>
</feature>
<evidence type="ECO:0000313" key="7">
    <source>
        <dbReference type="Proteomes" id="UP000440367"/>
    </source>
</evidence>
<reference evidence="6 7" key="1">
    <citation type="submission" date="2018-08" db="EMBL/GenBank/DDBJ databases">
        <title>Genomic investigation of the strawberry pathogen Phytophthora fragariae indicates pathogenicity is determined by transcriptional variation in three key races.</title>
        <authorList>
            <person name="Adams T.M."/>
            <person name="Armitage A.D."/>
            <person name="Sobczyk M.K."/>
            <person name="Bates H.J."/>
            <person name="Dunwell J.M."/>
            <person name="Nellist C.F."/>
            <person name="Harrison R.J."/>
        </authorList>
    </citation>
    <scope>NUCLEOTIDE SEQUENCE [LARGE SCALE GENOMIC DNA]</scope>
    <source>
        <strain evidence="5 7">BC-1</strain>
        <strain evidence="3 8">NOV-71</strain>
        <strain evidence="2 6">NOV-9</strain>
        <strain evidence="4 9">ONT-3</strain>
    </source>
</reference>
<accession>A0A6A3SVJ7</accession>
<dbReference type="Proteomes" id="UP000488956">
    <property type="component" value="Unassembled WGS sequence"/>
</dbReference>
<evidence type="ECO:0000313" key="2">
    <source>
        <dbReference type="EMBL" id="KAE8946971.1"/>
    </source>
</evidence>
<dbReference type="EMBL" id="QXFZ01000259">
    <property type="protein sequence ID" value="KAE9124282.1"/>
    <property type="molecule type" value="Genomic_DNA"/>
</dbReference>
<evidence type="ECO:0000313" key="8">
    <source>
        <dbReference type="Proteomes" id="UP000441208"/>
    </source>
</evidence>
<comment type="caution">
    <text evidence="3">The sequence shown here is derived from an EMBL/GenBank/DDBJ whole genome shotgun (WGS) entry which is preliminary data.</text>
</comment>
<dbReference type="Proteomes" id="UP000440367">
    <property type="component" value="Unassembled WGS sequence"/>
</dbReference>
<dbReference type="EMBL" id="QXFX01000093">
    <property type="protein sequence ID" value="KAE9132631.1"/>
    <property type="molecule type" value="Genomic_DNA"/>
</dbReference>
<dbReference type="EMBL" id="QXGD01000275">
    <property type="protein sequence ID" value="KAE9245061.1"/>
    <property type="molecule type" value="Genomic_DNA"/>
</dbReference>
<organism evidence="3 8">
    <name type="scientific">Phytophthora fragariae</name>
    <dbReference type="NCBI Taxonomy" id="53985"/>
    <lineage>
        <taxon>Eukaryota</taxon>
        <taxon>Sar</taxon>
        <taxon>Stramenopiles</taxon>
        <taxon>Oomycota</taxon>
        <taxon>Peronosporomycetes</taxon>
        <taxon>Peronosporales</taxon>
        <taxon>Peronosporaceae</taxon>
        <taxon>Phytophthora</taxon>
    </lineage>
</organism>
<evidence type="ECO:0000256" key="1">
    <source>
        <dbReference type="SAM" id="MobiDB-lite"/>
    </source>
</evidence>
<evidence type="ECO:0000313" key="3">
    <source>
        <dbReference type="EMBL" id="KAE9124282.1"/>
    </source>
</evidence>
<dbReference type="Proteomes" id="UP000429523">
    <property type="component" value="Unassembled WGS sequence"/>
</dbReference>
<dbReference type="Proteomes" id="UP000441208">
    <property type="component" value="Unassembled WGS sequence"/>
</dbReference>
<dbReference type="AlphaFoldDB" id="A0A6A3SVJ7"/>
<evidence type="ECO:0000313" key="4">
    <source>
        <dbReference type="EMBL" id="KAE9132631.1"/>
    </source>
</evidence>
<proteinExistence type="predicted"/>
<evidence type="ECO:0000313" key="9">
    <source>
        <dbReference type="Proteomes" id="UP000488956"/>
    </source>
</evidence>
<protein>
    <submittedName>
        <fullName evidence="3">Uncharacterized protein</fullName>
    </submittedName>
</protein>
<feature type="compositionally biased region" description="Low complexity" evidence="1">
    <location>
        <begin position="29"/>
        <end position="42"/>
    </location>
</feature>
<gene>
    <name evidence="5" type="ORF">PF002_g7441</name>
    <name evidence="3" type="ORF">PF007_g6776</name>
    <name evidence="2" type="ORF">PF009_g3410</name>
    <name evidence="4" type="ORF">PF010_g3112</name>
</gene>
<evidence type="ECO:0000313" key="5">
    <source>
        <dbReference type="EMBL" id="KAE9245061.1"/>
    </source>
</evidence>